<dbReference type="Proteomes" id="UP000735302">
    <property type="component" value="Unassembled WGS sequence"/>
</dbReference>
<protein>
    <submittedName>
        <fullName evidence="1">Uncharacterized protein</fullName>
    </submittedName>
</protein>
<evidence type="ECO:0000313" key="1">
    <source>
        <dbReference type="EMBL" id="GFN89170.1"/>
    </source>
</evidence>
<proteinExistence type="predicted"/>
<comment type="caution">
    <text evidence="1">The sequence shown here is derived from an EMBL/GenBank/DDBJ whole genome shotgun (WGS) entry which is preliminary data.</text>
</comment>
<gene>
    <name evidence="1" type="ORF">PoB_001567600</name>
</gene>
<keyword evidence="2" id="KW-1185">Reference proteome</keyword>
<reference evidence="1 2" key="1">
    <citation type="journal article" date="2021" name="Elife">
        <title>Chloroplast acquisition without the gene transfer in kleptoplastic sea slugs, Plakobranchus ocellatus.</title>
        <authorList>
            <person name="Maeda T."/>
            <person name="Takahashi S."/>
            <person name="Yoshida T."/>
            <person name="Shimamura S."/>
            <person name="Takaki Y."/>
            <person name="Nagai Y."/>
            <person name="Toyoda A."/>
            <person name="Suzuki Y."/>
            <person name="Arimoto A."/>
            <person name="Ishii H."/>
            <person name="Satoh N."/>
            <person name="Nishiyama T."/>
            <person name="Hasebe M."/>
            <person name="Maruyama T."/>
            <person name="Minagawa J."/>
            <person name="Obokata J."/>
            <person name="Shigenobu S."/>
        </authorList>
    </citation>
    <scope>NUCLEOTIDE SEQUENCE [LARGE SCALE GENOMIC DNA]</scope>
</reference>
<dbReference type="PANTHER" id="PTHR33361">
    <property type="entry name" value="GLR0591 PROTEIN"/>
    <property type="match status" value="1"/>
</dbReference>
<dbReference type="InterPro" id="IPR010281">
    <property type="entry name" value="DUF885"/>
</dbReference>
<dbReference type="PANTHER" id="PTHR33361:SF2">
    <property type="entry name" value="DUF885 DOMAIN-CONTAINING PROTEIN"/>
    <property type="match status" value="1"/>
</dbReference>
<dbReference type="AlphaFoldDB" id="A0AAV3Z3L4"/>
<dbReference type="EMBL" id="BLXT01001916">
    <property type="protein sequence ID" value="GFN89170.1"/>
    <property type="molecule type" value="Genomic_DNA"/>
</dbReference>
<sequence>MGLYPGPYDLFGRYVSEIFRACRLVVDTGIHAFGWDRERAINFLCGYSDFPMSQLAAEVDRYISAPGQACAYKVGEIKIRQMIEKAQNALGPLFDIREFHHQILKVGYVPLDILEVVVDDWVESVLNPTVPEPMDAIDTDRETSQYDSVRSSAPTSATATRAVIPRMMAVVSAMLSLCREERVTLFLSPFTGGLILLFLCWL</sequence>
<organism evidence="1 2">
    <name type="scientific">Plakobranchus ocellatus</name>
    <dbReference type="NCBI Taxonomy" id="259542"/>
    <lineage>
        <taxon>Eukaryota</taxon>
        <taxon>Metazoa</taxon>
        <taxon>Spiralia</taxon>
        <taxon>Lophotrochozoa</taxon>
        <taxon>Mollusca</taxon>
        <taxon>Gastropoda</taxon>
        <taxon>Heterobranchia</taxon>
        <taxon>Euthyneura</taxon>
        <taxon>Panpulmonata</taxon>
        <taxon>Sacoglossa</taxon>
        <taxon>Placobranchoidea</taxon>
        <taxon>Plakobranchidae</taxon>
        <taxon>Plakobranchus</taxon>
    </lineage>
</organism>
<dbReference type="Pfam" id="PF05960">
    <property type="entry name" value="DUF885"/>
    <property type="match status" value="1"/>
</dbReference>
<name>A0AAV3Z3L4_9GAST</name>
<accession>A0AAV3Z3L4</accession>
<evidence type="ECO:0000313" key="2">
    <source>
        <dbReference type="Proteomes" id="UP000735302"/>
    </source>
</evidence>